<dbReference type="Proteomes" id="UP001279734">
    <property type="component" value="Unassembled WGS sequence"/>
</dbReference>
<dbReference type="GO" id="GO:0008270">
    <property type="term" value="F:zinc ion binding"/>
    <property type="evidence" value="ECO:0007669"/>
    <property type="project" value="UniProtKB-KW"/>
</dbReference>
<evidence type="ECO:0000256" key="4">
    <source>
        <dbReference type="ARBA" id="ARBA00023015"/>
    </source>
</evidence>
<evidence type="ECO:0000313" key="12">
    <source>
        <dbReference type="EMBL" id="GMH12759.1"/>
    </source>
</evidence>
<comment type="subcellular location">
    <subcellularLocation>
        <location evidence="8 9">Nucleus</location>
    </subcellularLocation>
</comment>
<dbReference type="PANTHER" id="PTHR31992">
    <property type="entry name" value="DOF ZINC FINGER PROTEIN DOF1.4-RELATED"/>
    <property type="match status" value="1"/>
</dbReference>
<keyword evidence="3 9" id="KW-0862">Zinc</keyword>
<evidence type="ECO:0000256" key="3">
    <source>
        <dbReference type="ARBA" id="ARBA00022833"/>
    </source>
</evidence>
<evidence type="ECO:0000256" key="10">
    <source>
        <dbReference type="SAM" id="MobiDB-lite"/>
    </source>
</evidence>
<dbReference type="GO" id="GO:0005634">
    <property type="term" value="C:nucleus"/>
    <property type="evidence" value="ECO:0007669"/>
    <property type="project" value="UniProtKB-SubCell"/>
</dbReference>
<feature type="compositionally biased region" description="Pro residues" evidence="10">
    <location>
        <begin position="30"/>
        <end position="51"/>
    </location>
</feature>
<dbReference type="PROSITE" id="PS50884">
    <property type="entry name" value="ZF_DOF_2"/>
    <property type="match status" value="1"/>
</dbReference>
<feature type="domain" description="Dof-type" evidence="11">
    <location>
        <begin position="85"/>
        <end position="139"/>
    </location>
</feature>
<name>A0AAD3SL34_NEPGR</name>
<keyword evidence="6 9" id="KW-0804">Transcription</keyword>
<feature type="region of interest" description="Disordered" evidence="10">
    <location>
        <begin position="1"/>
        <end position="68"/>
    </location>
</feature>
<feature type="compositionally biased region" description="Basic and acidic residues" evidence="10">
    <location>
        <begin position="18"/>
        <end position="29"/>
    </location>
</feature>
<keyword evidence="7 8" id="KW-0539">Nucleus</keyword>
<sequence length="329" mass="35687">MVFSSLPIYLDPPNWRQRKQEDDNHEHPHLQPPQPQPQPQLQPQPQPPPPDQTRGVGGGTTTSIRPNSMAERARLAKIPQSGAPLKCPRCESTSTKFCYFNNYSLLQPRHFCKACRRYWTHGGALRNVPVGGSCRRNNKRSKSGRSKSPIGATTATDQRQRRGSVAETSSAVSSITELIGSHLLQPTPHLPFMTSLQNLTHLGIGNVGLNGIQVADFSAVNSNISGAAAQQWSFLGGGLNSYPFVNGSVNEEGRTFCYAVGNDDEINVTSKSTSNTAVVSQPAAEEIQGLIINKQMTAMPENSNKFWGANDYATVWTGPCGLNSSSSTI</sequence>
<evidence type="ECO:0000256" key="7">
    <source>
        <dbReference type="ARBA" id="ARBA00023242"/>
    </source>
</evidence>
<evidence type="ECO:0000256" key="6">
    <source>
        <dbReference type="ARBA" id="ARBA00023163"/>
    </source>
</evidence>
<comment type="function">
    <text evidence="9">Transcription factor that binds specifically to a 5'-AA[AG]G-3' consensus core sequence.</text>
</comment>
<keyword evidence="1 9" id="KW-0479">Metal-binding</keyword>
<keyword evidence="4 9" id="KW-0805">Transcription regulation</keyword>
<dbReference type="AlphaFoldDB" id="A0AAD3SL34"/>
<comment type="caution">
    <text evidence="12">The sequence shown here is derived from an EMBL/GenBank/DDBJ whole genome shotgun (WGS) entry which is preliminary data.</text>
</comment>
<dbReference type="PANTHER" id="PTHR31992:SF193">
    <property type="entry name" value="DOF ZINC FINGER PROTEIN DOF3.6"/>
    <property type="match status" value="1"/>
</dbReference>
<evidence type="ECO:0000256" key="8">
    <source>
        <dbReference type="PROSITE-ProRule" id="PRU00071"/>
    </source>
</evidence>
<dbReference type="InterPro" id="IPR003851">
    <property type="entry name" value="Znf_Dof"/>
</dbReference>
<feature type="compositionally biased region" description="Basic residues" evidence="10">
    <location>
        <begin position="136"/>
        <end position="145"/>
    </location>
</feature>
<keyword evidence="5 8" id="KW-0238">DNA-binding</keyword>
<evidence type="ECO:0000259" key="11">
    <source>
        <dbReference type="PROSITE" id="PS50884"/>
    </source>
</evidence>
<dbReference type="Pfam" id="PF02701">
    <property type="entry name" value="Zn_ribbon_Dof"/>
    <property type="match status" value="1"/>
</dbReference>
<evidence type="ECO:0000256" key="9">
    <source>
        <dbReference type="RuleBase" id="RU369094"/>
    </source>
</evidence>
<dbReference type="InterPro" id="IPR045174">
    <property type="entry name" value="Dof"/>
</dbReference>
<accession>A0AAD3SL34</accession>
<evidence type="ECO:0000256" key="5">
    <source>
        <dbReference type="ARBA" id="ARBA00023125"/>
    </source>
</evidence>
<dbReference type="GO" id="GO:0003677">
    <property type="term" value="F:DNA binding"/>
    <property type="evidence" value="ECO:0007669"/>
    <property type="project" value="UniProtKB-UniRule"/>
</dbReference>
<evidence type="ECO:0000256" key="2">
    <source>
        <dbReference type="ARBA" id="ARBA00022771"/>
    </source>
</evidence>
<proteinExistence type="predicted"/>
<organism evidence="12 13">
    <name type="scientific">Nepenthes gracilis</name>
    <name type="common">Slender pitcher plant</name>
    <dbReference type="NCBI Taxonomy" id="150966"/>
    <lineage>
        <taxon>Eukaryota</taxon>
        <taxon>Viridiplantae</taxon>
        <taxon>Streptophyta</taxon>
        <taxon>Embryophyta</taxon>
        <taxon>Tracheophyta</taxon>
        <taxon>Spermatophyta</taxon>
        <taxon>Magnoliopsida</taxon>
        <taxon>eudicotyledons</taxon>
        <taxon>Gunneridae</taxon>
        <taxon>Pentapetalae</taxon>
        <taxon>Caryophyllales</taxon>
        <taxon>Nepenthaceae</taxon>
        <taxon>Nepenthes</taxon>
    </lineage>
</organism>
<evidence type="ECO:0000313" key="13">
    <source>
        <dbReference type="Proteomes" id="UP001279734"/>
    </source>
</evidence>
<reference evidence="12" key="1">
    <citation type="submission" date="2023-05" db="EMBL/GenBank/DDBJ databases">
        <title>Nepenthes gracilis genome sequencing.</title>
        <authorList>
            <person name="Fukushima K."/>
        </authorList>
    </citation>
    <scope>NUCLEOTIDE SEQUENCE</scope>
    <source>
        <strain evidence="12">SING2019-196</strain>
    </source>
</reference>
<feature type="region of interest" description="Disordered" evidence="10">
    <location>
        <begin position="129"/>
        <end position="167"/>
    </location>
</feature>
<dbReference type="PROSITE" id="PS01361">
    <property type="entry name" value="ZF_DOF_1"/>
    <property type="match status" value="1"/>
</dbReference>
<gene>
    <name evidence="12" type="ORF">Nepgr_014600</name>
</gene>
<keyword evidence="13" id="KW-1185">Reference proteome</keyword>
<protein>
    <recommendedName>
        <fullName evidence="9">Dof zinc finger protein</fullName>
    </recommendedName>
</protein>
<keyword evidence="2 8" id="KW-0863">Zinc-finger</keyword>
<dbReference type="GO" id="GO:0003700">
    <property type="term" value="F:DNA-binding transcription factor activity"/>
    <property type="evidence" value="ECO:0007669"/>
    <property type="project" value="UniProtKB-UniRule"/>
</dbReference>
<dbReference type="EMBL" id="BSYO01000012">
    <property type="protein sequence ID" value="GMH12759.1"/>
    <property type="molecule type" value="Genomic_DNA"/>
</dbReference>
<evidence type="ECO:0000256" key="1">
    <source>
        <dbReference type="ARBA" id="ARBA00022723"/>
    </source>
</evidence>